<evidence type="ECO:0000313" key="3">
    <source>
        <dbReference type="Proteomes" id="UP001194580"/>
    </source>
</evidence>
<feature type="region of interest" description="Disordered" evidence="1">
    <location>
        <begin position="750"/>
        <end position="778"/>
    </location>
</feature>
<accession>A0AAD4D3Z0</accession>
<dbReference type="InterPro" id="IPR032675">
    <property type="entry name" value="LRR_dom_sf"/>
</dbReference>
<organism evidence="2 3">
    <name type="scientific">Linnemannia exigua</name>
    <dbReference type="NCBI Taxonomy" id="604196"/>
    <lineage>
        <taxon>Eukaryota</taxon>
        <taxon>Fungi</taxon>
        <taxon>Fungi incertae sedis</taxon>
        <taxon>Mucoromycota</taxon>
        <taxon>Mortierellomycotina</taxon>
        <taxon>Mortierellomycetes</taxon>
        <taxon>Mortierellales</taxon>
        <taxon>Mortierellaceae</taxon>
        <taxon>Linnemannia</taxon>
    </lineage>
</organism>
<feature type="compositionally biased region" description="Basic and acidic residues" evidence="1">
    <location>
        <begin position="750"/>
        <end position="766"/>
    </location>
</feature>
<dbReference type="Proteomes" id="UP001194580">
    <property type="component" value="Unassembled WGS sequence"/>
</dbReference>
<name>A0AAD4D3Z0_9FUNG</name>
<feature type="compositionally biased region" description="Low complexity" evidence="1">
    <location>
        <begin position="626"/>
        <end position="651"/>
    </location>
</feature>
<feature type="non-terminal residue" evidence="2">
    <location>
        <position position="900"/>
    </location>
</feature>
<evidence type="ECO:0000256" key="1">
    <source>
        <dbReference type="SAM" id="MobiDB-lite"/>
    </source>
</evidence>
<dbReference type="SUPFAM" id="SSF52058">
    <property type="entry name" value="L domain-like"/>
    <property type="match status" value="1"/>
</dbReference>
<protein>
    <submittedName>
        <fullName evidence="2">Uncharacterized protein</fullName>
    </submittedName>
</protein>
<feature type="region of interest" description="Disordered" evidence="1">
    <location>
        <begin position="626"/>
        <end position="652"/>
    </location>
</feature>
<comment type="caution">
    <text evidence="2">The sequence shown here is derived from an EMBL/GenBank/DDBJ whole genome shotgun (WGS) entry which is preliminary data.</text>
</comment>
<reference evidence="2" key="1">
    <citation type="journal article" date="2020" name="Fungal Divers.">
        <title>Resolving the Mortierellaceae phylogeny through synthesis of multi-gene phylogenetics and phylogenomics.</title>
        <authorList>
            <person name="Vandepol N."/>
            <person name="Liber J."/>
            <person name="Desiro A."/>
            <person name="Na H."/>
            <person name="Kennedy M."/>
            <person name="Barry K."/>
            <person name="Grigoriev I.V."/>
            <person name="Miller A.N."/>
            <person name="O'Donnell K."/>
            <person name="Stajich J.E."/>
            <person name="Bonito G."/>
        </authorList>
    </citation>
    <scope>NUCLEOTIDE SEQUENCE</scope>
    <source>
        <strain evidence="2">NRRL 28262</strain>
    </source>
</reference>
<dbReference type="AlphaFoldDB" id="A0AAD4D3Z0"/>
<dbReference type="EMBL" id="JAAAIL010001964">
    <property type="protein sequence ID" value="KAG0262453.1"/>
    <property type="molecule type" value="Genomic_DNA"/>
</dbReference>
<keyword evidence="3" id="KW-1185">Reference proteome</keyword>
<evidence type="ECO:0000313" key="2">
    <source>
        <dbReference type="EMBL" id="KAG0262453.1"/>
    </source>
</evidence>
<sequence length="900" mass="103857">METSLALSPLPLECLQMIIRQITASHDGVLTLAALLRTNKYICSATLPIMYENPLLFRRFVIERPPSDEVLANLLRLIRVLLCSVPKDRITPLLKAAYLDNDAQATVESKSEEPLTVAAVVSNNSSSLTQIPYHSFITAIDFQPVFHPNKNIFYNRTLCHNTLLHRELDSGGYRRRYQAEGVNDDLVYHDPDKVLDFGIARDLRRDLTWALSVNAENIRTLVISIADVTRYLEQVHRFKALTDVTFLIDRDLNNYQPPGRELSIEQQEMLRLQRTERTRHYEEMLSFVQKHRRIHVGVLRTGRCIPDDIANTKEYCPMEYHSRFWQSLPQLVRPHLIDSRNWIHFVEKVQETDLSFVESLRQGTSSKHMSWNRLSTQLPFLHRCRALKEINLASLGDDTFQWAVDERKQYLANIAAGRPCERPLVSLRRFRVTYRHLSAGRHLNDVLYAFSDTLAFVTAFGIWNSSQADFHGLPAFSIGSDYNSNNSSWSLPRLEELTINSNDINLRIHSDFLGRCPRLKNINLRDSRRNYSLEEVVYWKPVALPELNHLTLFGTSALSFHPDTLWATPELMRLHLGLLTFHEEATFIPPVEQLDAFWGQQQQQVQENHGNEEEADTVDNMLANYNNINNINNNNNNSSSSSSSSNSDNISLMPPLPRRPVWTWDWHLPKLTRLHLTSEFAYRFQFKMLSGTPGLRTFYLNIRTISMEHKRTVSLEDLLSPNFKLEGLGEFFEQDKVKRHRRQMKEQRLSDLENTRSGGELEHEMAVNKGGQDEGEVEEEASKIWRDFEYVEASALTSFTMLGPWTLEGRRVLEVLFNKVAPNIMWLVMKDCNGYNLLDVVETTSKYLHTVQGVNVSVPFAPMDEVVEAGLEYVPGYENLDQESTFFRLVKVPDERTSDG</sequence>
<gene>
    <name evidence="2" type="ORF">BGZ95_004022</name>
</gene>
<dbReference type="Gene3D" id="3.80.10.10">
    <property type="entry name" value="Ribonuclease Inhibitor"/>
    <property type="match status" value="1"/>
</dbReference>
<proteinExistence type="predicted"/>